<feature type="compositionally biased region" description="Low complexity" evidence="7">
    <location>
        <begin position="350"/>
        <end position="366"/>
    </location>
</feature>
<name>A0A2H1WEC0_SPOFR</name>
<dbReference type="GO" id="GO:0005524">
    <property type="term" value="F:ATP binding"/>
    <property type="evidence" value="ECO:0007669"/>
    <property type="project" value="UniProtKB-KW"/>
</dbReference>
<evidence type="ECO:0000256" key="5">
    <source>
        <dbReference type="ARBA" id="ARBA00022777"/>
    </source>
</evidence>
<dbReference type="PROSITE" id="PS00108">
    <property type="entry name" value="PROTEIN_KINASE_ST"/>
    <property type="match status" value="1"/>
</dbReference>
<dbReference type="GO" id="GO:0005634">
    <property type="term" value="C:nucleus"/>
    <property type="evidence" value="ECO:0007669"/>
    <property type="project" value="TreeGrafter"/>
</dbReference>
<dbReference type="PANTHER" id="PTHR24056">
    <property type="entry name" value="CELL DIVISION PROTEIN KINASE"/>
    <property type="match status" value="1"/>
</dbReference>
<dbReference type="Gene3D" id="3.30.200.20">
    <property type="entry name" value="Phosphorylase Kinase, domain 1"/>
    <property type="match status" value="2"/>
</dbReference>
<keyword evidence="3" id="KW-0808">Transferase</keyword>
<feature type="region of interest" description="Disordered" evidence="7">
    <location>
        <begin position="347"/>
        <end position="368"/>
    </location>
</feature>
<evidence type="ECO:0000256" key="1">
    <source>
        <dbReference type="ARBA" id="ARBA00006485"/>
    </source>
</evidence>
<evidence type="ECO:0000256" key="6">
    <source>
        <dbReference type="ARBA" id="ARBA00022840"/>
    </source>
</evidence>
<dbReference type="InterPro" id="IPR008271">
    <property type="entry name" value="Ser/Thr_kinase_AS"/>
</dbReference>
<organism evidence="9">
    <name type="scientific">Spodoptera frugiperda</name>
    <name type="common">Fall armyworm</name>
    <dbReference type="NCBI Taxonomy" id="7108"/>
    <lineage>
        <taxon>Eukaryota</taxon>
        <taxon>Metazoa</taxon>
        <taxon>Ecdysozoa</taxon>
        <taxon>Arthropoda</taxon>
        <taxon>Hexapoda</taxon>
        <taxon>Insecta</taxon>
        <taxon>Pterygota</taxon>
        <taxon>Neoptera</taxon>
        <taxon>Endopterygota</taxon>
        <taxon>Lepidoptera</taxon>
        <taxon>Glossata</taxon>
        <taxon>Ditrysia</taxon>
        <taxon>Noctuoidea</taxon>
        <taxon>Noctuidae</taxon>
        <taxon>Amphipyrinae</taxon>
        <taxon>Spodoptera</taxon>
    </lineage>
</organism>
<dbReference type="Pfam" id="PF00069">
    <property type="entry name" value="Pkinase"/>
    <property type="match status" value="1"/>
</dbReference>
<gene>
    <name evidence="9" type="ORF">SFRICE_005692</name>
</gene>
<evidence type="ECO:0000256" key="3">
    <source>
        <dbReference type="ARBA" id="ARBA00022679"/>
    </source>
</evidence>
<evidence type="ECO:0000313" key="9">
    <source>
        <dbReference type="EMBL" id="SOQ51418.1"/>
    </source>
</evidence>
<proteinExistence type="inferred from homology"/>
<reference evidence="9" key="1">
    <citation type="submission" date="2016-07" db="EMBL/GenBank/DDBJ databases">
        <authorList>
            <person name="Bretaudeau A."/>
        </authorList>
    </citation>
    <scope>NUCLEOTIDE SEQUENCE</scope>
    <source>
        <strain evidence="9">Rice</strain>
        <tissue evidence="9">Whole body</tissue>
    </source>
</reference>
<dbReference type="SUPFAM" id="SSF56112">
    <property type="entry name" value="Protein kinase-like (PK-like)"/>
    <property type="match status" value="2"/>
</dbReference>
<evidence type="ECO:0000256" key="4">
    <source>
        <dbReference type="ARBA" id="ARBA00022741"/>
    </source>
</evidence>
<accession>A0A2H1WEC0</accession>
<dbReference type="InterPro" id="IPR050108">
    <property type="entry name" value="CDK"/>
</dbReference>
<keyword evidence="2" id="KW-0723">Serine/threonine-protein kinase</keyword>
<protein>
    <submittedName>
        <fullName evidence="9">SFRICE_005692</fullName>
    </submittedName>
</protein>
<sequence length="524" mass="59853">MNSENIFNILEEVNLDLQNCRSIEEFQFLDRVNEGTFGVVYRGSDKKTGDIVALKHFKKINETTGFSIAAQRELDLLMEMEHINIVTGHEIAVGSRSDEVFLVMEYVPNEINNLMHTMLNNRVAFGPEHVKCIMVQLLTAVQYLHHNSVFHRDLKPSNILITEDGILKQYTPVVVTRWYRAPELLLRSKTYGTPIDMWSVGCIFAELMNLQPLFPGSSEIDQLKIIFEVLGTPSDTVWPGYSKLTLASNIIFDEFPSGGLRKKINQDLLSDNGFSLLLELLTYDPSMRATSTESLLHPYFDEQPLAVEPAMFMTSLWSEYSSSDTGNDQQYSGSDTWYDEQYSRTDTADDLTSTSSSSTSSNISTKSMKHLKKINEREGYSIAARRELEILHKMQHPNIVAGRGLASSSRSDRVYIVMELVDYDLKAFMETMHSNKQLSSQAANQKPRKDKSGLKKAATDRISKNKIRRDHHKHKTSKRIKKQKQDIIDAESPFHPAFQRCRSVDEFQYLYKINEGSFRVILSN</sequence>
<dbReference type="PROSITE" id="PS50011">
    <property type="entry name" value="PROTEIN_KINASE_DOM"/>
    <property type="match status" value="1"/>
</dbReference>
<dbReference type="AlphaFoldDB" id="A0A2H1WEC0"/>
<keyword evidence="6" id="KW-0067">ATP-binding</keyword>
<dbReference type="InterPro" id="IPR000719">
    <property type="entry name" value="Prot_kinase_dom"/>
</dbReference>
<evidence type="ECO:0000256" key="7">
    <source>
        <dbReference type="SAM" id="MobiDB-lite"/>
    </source>
</evidence>
<comment type="similarity">
    <text evidence="1">Belongs to the protein kinase superfamily. CMGC Ser/Thr protein kinase family. CDC2/CDKX subfamily.</text>
</comment>
<dbReference type="PANTHER" id="PTHR24056:SF107">
    <property type="entry name" value="CYCLIN-DEPENDENT KINASE 11A-RELATED"/>
    <property type="match status" value="1"/>
</dbReference>
<dbReference type="EMBL" id="ODYU01008107">
    <property type="protein sequence ID" value="SOQ51418.1"/>
    <property type="molecule type" value="Genomic_DNA"/>
</dbReference>
<keyword evidence="5" id="KW-0418">Kinase</keyword>
<dbReference type="SMART" id="SM00220">
    <property type="entry name" value="S_TKc"/>
    <property type="match status" value="1"/>
</dbReference>
<evidence type="ECO:0000259" key="8">
    <source>
        <dbReference type="PROSITE" id="PS50011"/>
    </source>
</evidence>
<feature type="compositionally biased region" description="Basic residues" evidence="7">
    <location>
        <begin position="464"/>
        <end position="482"/>
    </location>
</feature>
<feature type="domain" description="Protein kinase" evidence="8">
    <location>
        <begin position="26"/>
        <end position="300"/>
    </location>
</feature>
<feature type="compositionally biased region" description="Basic and acidic residues" evidence="7">
    <location>
        <begin position="450"/>
        <end position="463"/>
    </location>
</feature>
<evidence type="ECO:0000256" key="2">
    <source>
        <dbReference type="ARBA" id="ARBA00022527"/>
    </source>
</evidence>
<dbReference type="InterPro" id="IPR011009">
    <property type="entry name" value="Kinase-like_dom_sf"/>
</dbReference>
<keyword evidence="4" id="KW-0547">Nucleotide-binding</keyword>
<dbReference type="GO" id="GO:0004674">
    <property type="term" value="F:protein serine/threonine kinase activity"/>
    <property type="evidence" value="ECO:0007669"/>
    <property type="project" value="UniProtKB-KW"/>
</dbReference>
<dbReference type="GO" id="GO:0007346">
    <property type="term" value="P:regulation of mitotic cell cycle"/>
    <property type="evidence" value="ECO:0007669"/>
    <property type="project" value="TreeGrafter"/>
</dbReference>
<dbReference type="Gene3D" id="1.10.510.10">
    <property type="entry name" value="Transferase(Phosphotransferase) domain 1"/>
    <property type="match status" value="1"/>
</dbReference>
<feature type="region of interest" description="Disordered" evidence="7">
    <location>
        <begin position="436"/>
        <end position="485"/>
    </location>
</feature>